<evidence type="ECO:0000313" key="1">
    <source>
        <dbReference type="EMBL" id="CAB4015131.1"/>
    </source>
</evidence>
<dbReference type="AlphaFoldDB" id="A0A6S7JDX2"/>
<organism evidence="1 2">
    <name type="scientific">Paramuricea clavata</name>
    <name type="common">Red gorgonian</name>
    <name type="synonym">Violescent sea-whip</name>
    <dbReference type="NCBI Taxonomy" id="317549"/>
    <lineage>
        <taxon>Eukaryota</taxon>
        <taxon>Metazoa</taxon>
        <taxon>Cnidaria</taxon>
        <taxon>Anthozoa</taxon>
        <taxon>Octocorallia</taxon>
        <taxon>Malacalcyonacea</taxon>
        <taxon>Plexauridae</taxon>
        <taxon>Paramuricea</taxon>
    </lineage>
</organism>
<sequence length="278" mass="32019">MAEYITANRWITGVATHKTKSGRILCTGFGCIGCFPQDFPETACELEVYDSQTGLLFAESWTNELSNESGAIETTSQRIKPAKQKCHFERKNPRNNEFKTELRIPNGVATDENTQSGEFKKLFLTECEQETEEGSETLVETKAIKKENYTEKIATATDDKGFKEKCPLSTEKFTRHTSSFHADRKVVEWEDCVCLFFALEYNHNSRRLSDFSILEIVNSLTTRMHLNEIKCVHRLNGLWHIVLRTREHLRYLLTNGMTIRGKCYRVVQGNGLYCEKVY</sequence>
<accession>A0A6S7JDX2</accession>
<dbReference type="OrthoDB" id="362021at2759"/>
<keyword evidence="2" id="KW-1185">Reference proteome</keyword>
<reference evidence="1" key="1">
    <citation type="submission" date="2020-04" db="EMBL/GenBank/DDBJ databases">
        <authorList>
            <person name="Alioto T."/>
            <person name="Alioto T."/>
            <person name="Gomez Garrido J."/>
        </authorList>
    </citation>
    <scope>NUCLEOTIDE SEQUENCE</scope>
    <source>
        <strain evidence="1">A484AB</strain>
    </source>
</reference>
<comment type="caution">
    <text evidence="1">The sequence shown here is derived from an EMBL/GenBank/DDBJ whole genome shotgun (WGS) entry which is preliminary data.</text>
</comment>
<name>A0A6S7JDX2_PARCT</name>
<protein>
    <submittedName>
        <fullName evidence="1">Uncharacterized protein</fullName>
    </submittedName>
</protein>
<dbReference type="EMBL" id="CACRXK020008594">
    <property type="protein sequence ID" value="CAB4015131.1"/>
    <property type="molecule type" value="Genomic_DNA"/>
</dbReference>
<dbReference type="Proteomes" id="UP001152795">
    <property type="component" value="Unassembled WGS sequence"/>
</dbReference>
<proteinExistence type="predicted"/>
<evidence type="ECO:0000313" key="2">
    <source>
        <dbReference type="Proteomes" id="UP001152795"/>
    </source>
</evidence>
<gene>
    <name evidence="1" type="ORF">PACLA_8A028904</name>
</gene>